<proteinExistence type="predicted"/>
<evidence type="ECO:0000313" key="1">
    <source>
        <dbReference type="EMBL" id="TID29180.1"/>
    </source>
</evidence>
<accession>A0A4T0X239</accession>
<reference evidence="1 2" key="1">
    <citation type="journal article" date="2019" name="Front. Genet.">
        <title>Whole-Genome Sequencing of the Opportunistic Yeast Pathogen Candida inconspicua Uncovers Its Hybrid Origin.</title>
        <authorList>
            <person name="Mixao V."/>
            <person name="Hansen A.P."/>
            <person name="Saus E."/>
            <person name="Boekhout T."/>
            <person name="Lass-Florl C."/>
            <person name="Gabaldon T."/>
        </authorList>
    </citation>
    <scope>NUCLEOTIDE SEQUENCE [LARGE SCALE GENOMIC DNA]</scope>
    <source>
        <strain evidence="1 2">CBS 180</strain>
    </source>
</reference>
<dbReference type="EMBL" id="SELW01000331">
    <property type="protein sequence ID" value="TID29180.1"/>
    <property type="molecule type" value="Genomic_DNA"/>
</dbReference>
<comment type="caution">
    <text evidence="1">The sequence shown here is derived from an EMBL/GenBank/DDBJ whole genome shotgun (WGS) entry which is preliminary data.</text>
</comment>
<evidence type="ECO:0000313" key="2">
    <source>
        <dbReference type="Proteomes" id="UP000307173"/>
    </source>
</evidence>
<name>A0A4T0X239_9ASCO</name>
<dbReference type="STRING" id="52247.A0A4T0X239"/>
<protein>
    <recommendedName>
        <fullName evidence="3">Ketopantoate reductase C-terminal domain-containing protein</fullName>
    </recommendedName>
</protein>
<gene>
    <name evidence="1" type="ORF">CANINC_002137</name>
</gene>
<sequence length="397" mass="44894">MSTNNIIPLSAAARFLATQLSSVIARPQVVLPPHLLKPFLTAESKITYINKISPNNTFTRSHSFPCSSIKFLERASRPIGGNSDSNLNGESTPNPFSLILPASQLTLLLDPNSQDSALLPPPNSIIVIVNPYYGQIEKFMSRFTNNYLSNERPKIWTAVCTHNLTNGPSWSVEHRSIGEVKLAHVPFEDSNPAVDMNKMIDESNVIKDILNTPPLLPQIETYDQINQLLIDQLITEAALTPLLHHSFKDIDICSDENFKDLSYKIIEEAVEAINQDKLFIKFCSKNAAFKSILSTKRLFHKTRNVLKNNDNIIRMFANLDADEDILKMRERNKHEYERMIDGDRDVKISRIRDPVKANRYIKKLGSKNGLRTPANSHVVTLLTSDYYTTENNSPIHN</sequence>
<dbReference type="OrthoDB" id="73846at2759"/>
<organism evidence="1 2">
    <name type="scientific">Pichia inconspicua</name>
    <dbReference type="NCBI Taxonomy" id="52247"/>
    <lineage>
        <taxon>Eukaryota</taxon>
        <taxon>Fungi</taxon>
        <taxon>Dikarya</taxon>
        <taxon>Ascomycota</taxon>
        <taxon>Saccharomycotina</taxon>
        <taxon>Pichiomycetes</taxon>
        <taxon>Pichiales</taxon>
        <taxon>Pichiaceae</taxon>
        <taxon>Pichia</taxon>
    </lineage>
</organism>
<keyword evidence="2" id="KW-1185">Reference proteome</keyword>
<evidence type="ECO:0008006" key="3">
    <source>
        <dbReference type="Google" id="ProtNLM"/>
    </source>
</evidence>
<dbReference type="Proteomes" id="UP000307173">
    <property type="component" value="Unassembled WGS sequence"/>
</dbReference>
<dbReference type="AlphaFoldDB" id="A0A4T0X239"/>